<accession>A0A0D0BIP0</accession>
<feature type="signal peptide" evidence="1">
    <location>
        <begin position="1"/>
        <end position="22"/>
    </location>
</feature>
<dbReference type="EMBL" id="KN834762">
    <property type="protein sequence ID" value="KIK63970.1"/>
    <property type="molecule type" value="Genomic_DNA"/>
</dbReference>
<organism evidence="2 3">
    <name type="scientific">Collybiopsis luxurians FD-317 M1</name>
    <dbReference type="NCBI Taxonomy" id="944289"/>
    <lineage>
        <taxon>Eukaryota</taxon>
        <taxon>Fungi</taxon>
        <taxon>Dikarya</taxon>
        <taxon>Basidiomycota</taxon>
        <taxon>Agaricomycotina</taxon>
        <taxon>Agaricomycetes</taxon>
        <taxon>Agaricomycetidae</taxon>
        <taxon>Agaricales</taxon>
        <taxon>Marasmiineae</taxon>
        <taxon>Omphalotaceae</taxon>
        <taxon>Collybiopsis</taxon>
        <taxon>Collybiopsis luxurians</taxon>
    </lineage>
</organism>
<evidence type="ECO:0000256" key="1">
    <source>
        <dbReference type="SAM" id="SignalP"/>
    </source>
</evidence>
<evidence type="ECO:0000313" key="2">
    <source>
        <dbReference type="EMBL" id="KIK63970.1"/>
    </source>
</evidence>
<name>A0A0D0BIP0_9AGAR</name>
<feature type="chain" id="PRO_5002207776" evidence="1">
    <location>
        <begin position="23"/>
        <end position="74"/>
    </location>
</feature>
<protein>
    <submittedName>
        <fullName evidence="2">Uncharacterized protein</fullName>
    </submittedName>
</protein>
<reference evidence="2 3" key="1">
    <citation type="submission" date="2014-04" db="EMBL/GenBank/DDBJ databases">
        <title>Evolutionary Origins and Diversification of the Mycorrhizal Mutualists.</title>
        <authorList>
            <consortium name="DOE Joint Genome Institute"/>
            <consortium name="Mycorrhizal Genomics Consortium"/>
            <person name="Kohler A."/>
            <person name="Kuo A."/>
            <person name="Nagy L.G."/>
            <person name="Floudas D."/>
            <person name="Copeland A."/>
            <person name="Barry K.W."/>
            <person name="Cichocki N."/>
            <person name="Veneault-Fourrey C."/>
            <person name="LaButti K."/>
            <person name="Lindquist E.A."/>
            <person name="Lipzen A."/>
            <person name="Lundell T."/>
            <person name="Morin E."/>
            <person name="Murat C."/>
            <person name="Riley R."/>
            <person name="Ohm R."/>
            <person name="Sun H."/>
            <person name="Tunlid A."/>
            <person name="Henrissat B."/>
            <person name="Grigoriev I.V."/>
            <person name="Hibbett D.S."/>
            <person name="Martin F."/>
        </authorList>
    </citation>
    <scope>NUCLEOTIDE SEQUENCE [LARGE SCALE GENOMIC DNA]</scope>
    <source>
        <strain evidence="2 3">FD-317 M1</strain>
    </source>
</reference>
<gene>
    <name evidence="2" type="ORF">GYMLUDRAFT_241197</name>
</gene>
<dbReference type="Proteomes" id="UP000053593">
    <property type="component" value="Unassembled WGS sequence"/>
</dbReference>
<sequence length="74" mass="7606">MHSVKFLLTALMLGVLSTATSAAPSTQISSNCSSDADCPPGDVCRVFVLQLGEPILRCLPPLTTTTASAAPTDN</sequence>
<keyword evidence="3" id="KW-1185">Reference proteome</keyword>
<dbReference type="HOGENOM" id="CLU_2688069_0_0_1"/>
<dbReference type="AlphaFoldDB" id="A0A0D0BIP0"/>
<dbReference type="OrthoDB" id="3101569at2759"/>
<proteinExistence type="predicted"/>
<keyword evidence="1" id="KW-0732">Signal</keyword>
<evidence type="ECO:0000313" key="3">
    <source>
        <dbReference type="Proteomes" id="UP000053593"/>
    </source>
</evidence>